<feature type="transmembrane region" description="Helical" evidence="1">
    <location>
        <begin position="29"/>
        <end position="48"/>
    </location>
</feature>
<keyword evidence="1" id="KW-0812">Transmembrane</keyword>
<gene>
    <name evidence="2" type="ORF">AUP44_08465</name>
</gene>
<keyword evidence="1" id="KW-0472">Membrane</keyword>
<keyword evidence="1" id="KW-1133">Transmembrane helix</keyword>
<evidence type="ECO:0008006" key="4">
    <source>
        <dbReference type="Google" id="ProtNLM"/>
    </source>
</evidence>
<proteinExistence type="predicted"/>
<dbReference type="GeneID" id="97239833"/>
<protein>
    <recommendedName>
        <fullName evidence="4">Bacterial virulence protein VirB8 domain-containing protein</fullName>
    </recommendedName>
</protein>
<reference evidence="2 3" key="1">
    <citation type="submission" date="2015-12" db="EMBL/GenBank/DDBJ databases">
        <title>Genome sequence of Tistrella mobilis MCCC 1A02139.</title>
        <authorList>
            <person name="Lu L."/>
            <person name="Lai Q."/>
            <person name="Shao Z."/>
            <person name="Qian P."/>
        </authorList>
    </citation>
    <scope>NUCLEOTIDE SEQUENCE [LARGE SCALE GENOMIC DNA]</scope>
    <source>
        <strain evidence="2 3">MCCC 1A02139</strain>
    </source>
</reference>
<dbReference type="Proteomes" id="UP000075787">
    <property type="component" value="Unassembled WGS sequence"/>
</dbReference>
<evidence type="ECO:0000256" key="1">
    <source>
        <dbReference type="SAM" id="Phobius"/>
    </source>
</evidence>
<accession>A0A162KL82</accession>
<dbReference type="EMBL" id="LPZR01000171">
    <property type="protein sequence ID" value="KYO51542.1"/>
    <property type="molecule type" value="Genomic_DNA"/>
</dbReference>
<evidence type="ECO:0000313" key="3">
    <source>
        <dbReference type="Proteomes" id="UP000075787"/>
    </source>
</evidence>
<evidence type="ECO:0000313" key="2">
    <source>
        <dbReference type="EMBL" id="KYO51542.1"/>
    </source>
</evidence>
<organism evidence="2 3">
    <name type="scientific">Tistrella mobilis</name>
    <dbReference type="NCBI Taxonomy" id="171437"/>
    <lineage>
        <taxon>Bacteria</taxon>
        <taxon>Pseudomonadati</taxon>
        <taxon>Pseudomonadota</taxon>
        <taxon>Alphaproteobacteria</taxon>
        <taxon>Geminicoccales</taxon>
        <taxon>Geminicoccaceae</taxon>
        <taxon>Tistrella</taxon>
    </lineage>
</organism>
<sequence length="238" mass="26450">MMIDADQQERLARSRTVTELARLRRDRNAWRLATLAAVAVMVPLAWGYKLAVDDYAAHVRVAWVKLLPNGDGYAEYLDDGGEADRYFDRAIDAALTNYLQWRFRVEPRTIRTDYGNASTFLGPAETQKFLKDFGAARRAAEAEGCVSCPTTDVTVRALNHTLLRPAEGARAAVYKTAAFLTQTDRDQAGGVVTRRQLIVTLDWTLRPAAEAGRDLTRLAINPPAIEIISQDIRVDQAG</sequence>
<dbReference type="AlphaFoldDB" id="A0A162KL82"/>
<comment type="caution">
    <text evidence="2">The sequence shown here is derived from an EMBL/GenBank/DDBJ whole genome shotgun (WGS) entry which is preliminary data.</text>
</comment>
<dbReference type="RefSeq" id="WP_062765984.1">
    <property type="nucleotide sequence ID" value="NZ_CP121012.1"/>
</dbReference>
<name>A0A162KL82_9PROT</name>